<evidence type="ECO:0000259" key="8">
    <source>
        <dbReference type="Pfam" id="PF14850"/>
    </source>
</evidence>
<feature type="domain" description="PutA RHH" evidence="10">
    <location>
        <begin position="11"/>
        <end position="43"/>
    </location>
</feature>
<evidence type="ECO:0000259" key="6">
    <source>
        <dbReference type="Pfam" id="PF00171"/>
    </source>
</evidence>
<dbReference type="PANTHER" id="PTHR42862">
    <property type="entry name" value="DELTA-1-PYRROLINE-5-CARBOXYLATE DEHYDROGENASE 1, ISOFORM A-RELATED"/>
    <property type="match status" value="1"/>
</dbReference>
<dbReference type="EC" id="1.2.1.88" evidence="5"/>
<dbReference type="InterPro" id="IPR024089">
    <property type="entry name" value="PRODH_PutA_dom_I/II"/>
</dbReference>
<dbReference type="Gene3D" id="1.10.1220.10">
    <property type="entry name" value="Met repressor-like"/>
    <property type="match status" value="1"/>
</dbReference>
<keyword evidence="5" id="KW-0804">Transcription</keyword>
<dbReference type="NCBIfam" id="NF008869">
    <property type="entry name" value="PRK11904.1"/>
    <property type="match status" value="1"/>
</dbReference>
<comment type="caution">
    <text evidence="11">The sequence shown here is derived from an EMBL/GenBank/DDBJ whole genome shotgun (WGS) entry which is preliminary data.</text>
</comment>
<evidence type="ECO:0000256" key="5">
    <source>
        <dbReference type="PIRNR" id="PIRNR000197"/>
    </source>
</evidence>
<dbReference type="InterPro" id="IPR002872">
    <property type="entry name" value="Proline_DH_dom"/>
</dbReference>
<comment type="pathway">
    <text evidence="5">Amino-acid degradation; L-proline degradation into L-glutamate; L-glutamate from L-proline: step 1/2.</text>
</comment>
<dbReference type="InterPro" id="IPR015590">
    <property type="entry name" value="Aldehyde_DH_dom"/>
</dbReference>
<evidence type="ECO:0000259" key="9">
    <source>
        <dbReference type="Pfam" id="PF18327"/>
    </source>
</evidence>
<dbReference type="Pfam" id="PF14850">
    <property type="entry name" value="Pro_dh-DNA_bdg"/>
    <property type="match status" value="1"/>
</dbReference>
<dbReference type="Proteomes" id="UP001521209">
    <property type="component" value="Unassembled WGS sequence"/>
</dbReference>
<dbReference type="InterPro" id="IPR050485">
    <property type="entry name" value="Proline_metab_enzyme"/>
</dbReference>
<dbReference type="InterPro" id="IPR013321">
    <property type="entry name" value="Arc_rbn_hlx_hlx"/>
</dbReference>
<feature type="domain" description="Aldehyde dehydrogenase" evidence="6">
    <location>
        <begin position="648"/>
        <end position="1085"/>
    </location>
</feature>
<dbReference type="Pfam" id="PF00171">
    <property type="entry name" value="Aldedh"/>
    <property type="match status" value="1"/>
</dbReference>
<keyword evidence="12" id="KW-1185">Reference proteome</keyword>
<dbReference type="Gene3D" id="1.20.5.460">
    <property type="entry name" value="Single helix bin"/>
    <property type="match status" value="1"/>
</dbReference>
<dbReference type="EMBL" id="JAKGBZ010000010">
    <property type="protein sequence ID" value="MCF3946461.1"/>
    <property type="molecule type" value="Genomic_DNA"/>
</dbReference>
<dbReference type="RefSeq" id="WP_235703694.1">
    <property type="nucleotide sequence ID" value="NZ_JAKGBZ010000010.1"/>
</dbReference>
<dbReference type="Pfam" id="PF18327">
    <property type="entry name" value="PRODH"/>
    <property type="match status" value="1"/>
</dbReference>
<evidence type="ECO:0000259" key="7">
    <source>
        <dbReference type="Pfam" id="PF01619"/>
    </source>
</evidence>
<dbReference type="SUPFAM" id="SSF81935">
    <property type="entry name" value="N-terminal domain of bifunctional PutA protein"/>
    <property type="match status" value="1"/>
</dbReference>
<dbReference type="InterPro" id="IPR024082">
    <property type="entry name" value="PRODH_PutA_dom_II"/>
</dbReference>
<keyword evidence="5" id="KW-0805">Transcription regulation</keyword>
<keyword evidence="5" id="KW-0285">Flavoprotein</keyword>
<dbReference type="InterPro" id="IPR041349">
    <property type="entry name" value="PRODH"/>
</dbReference>
<feature type="domain" description="Proline dehydrogenase PutA" evidence="8">
    <location>
        <begin position="139"/>
        <end position="250"/>
    </location>
</feature>
<keyword evidence="5" id="KW-0678">Repressor</keyword>
<name>A0ABS9DUP4_9PROT</name>
<dbReference type="InterPro" id="IPR010985">
    <property type="entry name" value="Ribbon_hlx_hlx"/>
</dbReference>
<evidence type="ECO:0000256" key="4">
    <source>
        <dbReference type="ARBA" id="ARBA00048142"/>
    </source>
</evidence>
<comment type="cofactor">
    <cofactor evidence="5">
        <name>FAD</name>
        <dbReference type="ChEBI" id="CHEBI:57692"/>
    </cofactor>
</comment>
<dbReference type="InterPro" id="IPR016163">
    <property type="entry name" value="Ald_DH_C"/>
</dbReference>
<dbReference type="PIRSF" id="PIRSF000197">
    <property type="entry name" value="Bifunct_PutA"/>
    <property type="match status" value="1"/>
</dbReference>
<sequence>MTVSTMGVKLDDQVRARLRVAAERQGRTTHWLVKQVILSGLERLERGETIDGAAPDAEMDLPPAEEAAPSVPFLDFAQDVQPQTVLRAAITSAYRRPETECIPALIENAALPEALSRQARKTATDLIAKLRARRSGGLVETLLQEYALSSQEGVALMCLAEALLRIPDAATRDSLIRDKIGQGDWQRHVGESPSLFVNAATWGLLLTGKLTATASEKGLSSALTKLIARGGEPLVRRGVHIAMRLMGEQFVMGQTIAEALANARKLETRGFRYSYDMLGEAAITEADAARYYRDYEQAIHAIGTAGRGKGIYEGPGISIKLSALHPRYARAQRSRVMTELAPRLTALALLARGYDIGINIDAEEADRLELSLDLLEGLCFEPALAGWNGIGFVVQAYQKRASFVIDFLIDLARRSRHRLMVRLVKGAYWDSEIKRAQLDGLEGFPVFTRKVHTDISYLACARKMLVAPAEIFPQFATHNALTLAAIHAMAGANFYVGQYEFQCLHGMGEPLYEEVVGAQHLNRPCRIYAPVGTHETLLAYLVRRLLENGANTSFVNKLADHRVSVDELLADPVDEARKNAPIGAPHPKIAEPAAIFGDARRNSAGLDLSNEQRLASLASALLAGIEQERRAAPDIASGETDGAGRIIQNPAMRQDGVGTVIEASAAAIEAALAAASEAAPIWQAAQPEDRAAVLERAADLLEARMPKLIGLIVREAGKTLPAAIGEVREAVDFLRYDAATLRTGFNNDTHRPLGMVAAISPWNFPLAIFMGQVAAALAAGNVVLAKPAEETPLIAAEAVRLLREAGVPRGAIQLLPGDGDVGAALVNDPRVRGVIFTGSTEVARLIQTSLAARLDPRGMPVPLIAETGGQNAMLVDSSALLEQAVGDIVASAFDSAGQRCSALRILLVQDDIADPLLAMLKGAMAEFSIGNPDRLETDIGPVISEAARATITAHIARMTERGCPIFAPALPAACADGYFVAPTLIEIDDPAQLEREVFGPVLHVVRYRRAERDRMIEAVNARGYALTFGIHSRIDETIAQVTDRIEAGNIYVNRNIIGAVVGVQPFGGHSLSGTGPKAGGPLYLRRLLAARPRSSGLPAGATPRAAMDEFVTWLDRYGFDSAHAKRYAATTPLNVSVDLPGPVGEHNWYRLKSRGRVLCRAATQAGLLRQIAAAIATGNRALVWCAEPFENLANLPDLVRKLIAPVKNPLDVEADVALFEGDGAALRAFQAAFAARPGPVIAVHAVPSDGLSDWDYPLEFLLTEQSLSINTAAAGGNASLMTIG</sequence>
<comment type="similarity">
    <text evidence="5">In the C-terminal section; belongs to the aldehyde dehydrogenase family.</text>
</comment>
<comment type="catalytic activity">
    <reaction evidence="5">
        <text>L-proline + a quinone = (S)-1-pyrroline-5-carboxylate + a quinol + H(+)</text>
        <dbReference type="Rhea" id="RHEA:23784"/>
        <dbReference type="ChEBI" id="CHEBI:15378"/>
        <dbReference type="ChEBI" id="CHEBI:17388"/>
        <dbReference type="ChEBI" id="CHEBI:24646"/>
        <dbReference type="ChEBI" id="CHEBI:60039"/>
        <dbReference type="ChEBI" id="CHEBI:132124"/>
        <dbReference type="EC" id="1.5.5.2"/>
    </reaction>
</comment>
<dbReference type="InterPro" id="IPR016161">
    <property type="entry name" value="Ald_DH/histidinol_DH"/>
</dbReference>
<dbReference type="NCBIfam" id="NF008772">
    <property type="entry name" value="PRK11809.1"/>
    <property type="match status" value="1"/>
</dbReference>
<comment type="function">
    <text evidence="5">Oxidizes proline to glutamate for use as a carbon and nitrogen source.</text>
</comment>
<dbReference type="SUPFAM" id="SSF47598">
    <property type="entry name" value="Ribbon-helix-helix"/>
    <property type="match status" value="1"/>
</dbReference>
<dbReference type="SUPFAM" id="SSF51730">
    <property type="entry name" value="FAD-linked oxidoreductase"/>
    <property type="match status" value="1"/>
</dbReference>
<feature type="domain" description="Proline utilization A proline dehydrogenase N-terminal" evidence="9">
    <location>
        <begin position="84"/>
        <end position="131"/>
    </location>
</feature>
<keyword evidence="3 5" id="KW-0520">NAD</keyword>
<dbReference type="InterPro" id="IPR048798">
    <property type="entry name" value="PutA_RHH"/>
</dbReference>
<dbReference type="Gene3D" id="3.40.605.10">
    <property type="entry name" value="Aldehyde Dehydrogenase, Chain A, domain 1"/>
    <property type="match status" value="1"/>
</dbReference>
<dbReference type="Gene3D" id="3.40.309.10">
    <property type="entry name" value="Aldehyde Dehydrogenase, Chain A, domain 2"/>
    <property type="match status" value="1"/>
</dbReference>
<dbReference type="PROSITE" id="PS00070">
    <property type="entry name" value="ALDEHYDE_DEHYDR_CYS"/>
    <property type="match status" value="1"/>
</dbReference>
<keyword evidence="5" id="KW-0642">Proline metabolism</keyword>
<dbReference type="PANTHER" id="PTHR42862:SF1">
    <property type="entry name" value="DELTA-1-PYRROLINE-5-CARBOXYLATE DEHYDROGENASE 2, ISOFORM A-RELATED"/>
    <property type="match status" value="1"/>
</dbReference>
<dbReference type="InterPro" id="IPR005933">
    <property type="entry name" value="PutA_C"/>
</dbReference>
<proteinExistence type="inferred from homology"/>
<evidence type="ECO:0000256" key="2">
    <source>
        <dbReference type="ARBA" id="ARBA00023002"/>
    </source>
</evidence>
<gene>
    <name evidence="11" type="primary">putA</name>
    <name evidence="11" type="ORF">L2A60_07155</name>
</gene>
<comment type="catalytic activity">
    <reaction evidence="4 5">
        <text>L-glutamate 5-semialdehyde + NAD(+) + H2O = L-glutamate + NADH + 2 H(+)</text>
        <dbReference type="Rhea" id="RHEA:30235"/>
        <dbReference type="ChEBI" id="CHEBI:15377"/>
        <dbReference type="ChEBI" id="CHEBI:15378"/>
        <dbReference type="ChEBI" id="CHEBI:29985"/>
        <dbReference type="ChEBI" id="CHEBI:57540"/>
        <dbReference type="ChEBI" id="CHEBI:57945"/>
        <dbReference type="ChEBI" id="CHEBI:58066"/>
        <dbReference type="EC" id="1.2.1.88"/>
    </reaction>
</comment>
<evidence type="ECO:0000313" key="11">
    <source>
        <dbReference type="EMBL" id="MCF3946461.1"/>
    </source>
</evidence>
<reference evidence="11 12" key="1">
    <citation type="submission" date="2022-01" db="EMBL/GenBank/DDBJ databases">
        <authorList>
            <person name="Won M."/>
            <person name="Kim S.-J."/>
            <person name="Kwon S.-W."/>
        </authorList>
    </citation>
    <scope>NUCLEOTIDE SEQUENCE [LARGE SCALE GENOMIC DNA]</scope>
    <source>
        <strain evidence="11 12">KCTC 23505</strain>
    </source>
</reference>
<accession>A0ABS9DUP4</accession>
<dbReference type="Gene3D" id="3.20.20.220">
    <property type="match status" value="1"/>
</dbReference>
<dbReference type="SUPFAM" id="SSF53720">
    <property type="entry name" value="ALDH-like"/>
    <property type="match status" value="1"/>
</dbReference>
<dbReference type="InterPro" id="IPR016160">
    <property type="entry name" value="Ald_DH_CS_CYS"/>
</dbReference>
<feature type="domain" description="Proline dehydrogenase" evidence="7">
    <location>
        <begin position="259"/>
        <end position="557"/>
    </location>
</feature>
<dbReference type="InterPro" id="IPR016162">
    <property type="entry name" value="Ald_DH_N"/>
</dbReference>
<keyword evidence="5" id="KW-0238">DNA-binding</keyword>
<comment type="similarity">
    <text evidence="5">In the N-terminal section; belongs to the proline dehydrogenase family.</text>
</comment>
<organism evidence="11 12">
    <name type="scientific">Acidiphilium iwatense</name>
    <dbReference type="NCBI Taxonomy" id="768198"/>
    <lineage>
        <taxon>Bacteria</taxon>
        <taxon>Pseudomonadati</taxon>
        <taxon>Pseudomonadota</taxon>
        <taxon>Alphaproteobacteria</taxon>
        <taxon>Acetobacterales</taxon>
        <taxon>Acidocellaceae</taxon>
        <taxon>Acidiphilium</taxon>
    </lineage>
</organism>
<dbReference type="InterPro" id="IPR024090">
    <property type="entry name" value="PRODH_PutA_dom_I"/>
</dbReference>
<protein>
    <recommendedName>
        <fullName evidence="5">Bifunctional protein PutA</fullName>
    </recommendedName>
    <domain>
        <recommendedName>
            <fullName evidence="5">Proline dehydrogenase</fullName>
            <ecNumber evidence="5">1.5.5.2</ecNumber>
        </recommendedName>
        <alternativeName>
            <fullName evidence="5">Proline oxidase</fullName>
        </alternativeName>
    </domain>
    <domain>
        <recommendedName>
            <fullName evidence="5">Delta-1-pyrroline-5-carboxylate dehydrogenase</fullName>
            <shortName evidence="5">P5C dehydrogenase</shortName>
            <ecNumber evidence="5">1.2.1.88</ecNumber>
        </recommendedName>
        <alternativeName>
            <fullName evidence="5">L-glutamate gamma-semialdehyde dehydrogenase</fullName>
        </alternativeName>
    </domain>
</protein>
<dbReference type="InterPro" id="IPR025703">
    <property type="entry name" value="Bifunct_PutA"/>
</dbReference>
<keyword evidence="2 5" id="KW-0560">Oxidoreductase</keyword>
<dbReference type="Pfam" id="PF01619">
    <property type="entry name" value="Pro_dh"/>
    <property type="match status" value="1"/>
</dbReference>
<comment type="pathway">
    <text evidence="1 5">Amino-acid degradation; L-proline degradation into L-glutamate; L-glutamate from L-proline: step 2/2.</text>
</comment>
<dbReference type="Gene3D" id="1.20.5.550">
    <property type="entry name" value="Single Helix bin"/>
    <property type="match status" value="1"/>
</dbReference>
<dbReference type="NCBIfam" id="TIGR01238">
    <property type="entry name" value="D1pyr5carbox3"/>
    <property type="match status" value="1"/>
</dbReference>
<evidence type="ECO:0000259" key="10">
    <source>
        <dbReference type="Pfam" id="PF21775"/>
    </source>
</evidence>
<dbReference type="InterPro" id="IPR029041">
    <property type="entry name" value="FAD-linked_oxidoreductase-like"/>
</dbReference>
<dbReference type="Pfam" id="PF21775">
    <property type="entry name" value="PutA_1st"/>
    <property type="match status" value="1"/>
</dbReference>
<evidence type="ECO:0000256" key="3">
    <source>
        <dbReference type="ARBA" id="ARBA00023027"/>
    </source>
</evidence>
<evidence type="ECO:0000256" key="1">
    <source>
        <dbReference type="ARBA" id="ARBA00004786"/>
    </source>
</evidence>
<evidence type="ECO:0000313" key="12">
    <source>
        <dbReference type="Proteomes" id="UP001521209"/>
    </source>
</evidence>
<keyword evidence="5" id="KW-0274">FAD</keyword>
<dbReference type="CDD" id="cd21631">
    <property type="entry name" value="RHH_CopG_NikR-like"/>
    <property type="match status" value="1"/>
</dbReference>
<dbReference type="EC" id="1.5.5.2" evidence="5"/>